<accession>A0ABX5NV26</accession>
<sequence>MHHTMHRSSLAKMLVLAMAGTAGLAPIAASATPFRLLQLDVKRGSAHLIQVDTSDTSDPNGGGTGSPDPNGGSGGSPDPNGGGTGSPDPNGGSGGSPDPNGGSGGSPDPNGGGTGSPDPNGGSGGSPDPNGGSGGSPDPNGGSGGSPDTGGGSGSPDPDAGGSPDTGGGSGSPDPDAGGSPGTGAGPLPGTGAGAPIIPVPDHKPTFEVVRSESDNDHTGVQSNRMSSGITISGSSVSTSPGQIDPLSSLATFLTALVQPATRELTAAEQKEIDDRMKVLEQYHFIYDISAERAVIEDMKTKVMSGQMRMAQLTSYLDEKIATAKSLTVTHNGSSGIVTGNATSSSLVFGP</sequence>
<feature type="region of interest" description="Disordered" evidence="1">
    <location>
        <begin position="51"/>
        <end position="238"/>
    </location>
</feature>
<keyword evidence="4" id="KW-1185">Reference proteome</keyword>
<evidence type="ECO:0000256" key="1">
    <source>
        <dbReference type="SAM" id="MobiDB-lite"/>
    </source>
</evidence>
<feature type="compositionally biased region" description="Basic and acidic residues" evidence="1">
    <location>
        <begin position="201"/>
        <end position="218"/>
    </location>
</feature>
<feature type="signal peptide" evidence="2">
    <location>
        <begin position="1"/>
        <end position="31"/>
    </location>
</feature>
<reference evidence="3 4" key="1">
    <citation type="submission" date="2018-06" db="EMBL/GenBank/DDBJ databases">
        <title>Rhizobium wuzhouense sp. nov., isolated from roots of Oryza officinalis.</title>
        <authorList>
            <person name="Yuan T."/>
        </authorList>
    </citation>
    <scope>NUCLEOTIDE SEQUENCE [LARGE SCALE GENOMIC DNA]</scope>
    <source>
        <strain evidence="3 4">W44</strain>
    </source>
</reference>
<dbReference type="RefSeq" id="WP_110789450.1">
    <property type="nucleotide sequence ID" value="NZ_QJRY01000001.1"/>
</dbReference>
<evidence type="ECO:0000313" key="4">
    <source>
        <dbReference type="Proteomes" id="UP000247536"/>
    </source>
</evidence>
<feature type="compositionally biased region" description="Gly residues" evidence="1">
    <location>
        <begin position="60"/>
        <end position="154"/>
    </location>
</feature>
<evidence type="ECO:0000313" key="3">
    <source>
        <dbReference type="EMBL" id="PYB77017.1"/>
    </source>
</evidence>
<name>A0ABX5NV26_9HYPH</name>
<dbReference type="EMBL" id="QJRY01000001">
    <property type="protein sequence ID" value="PYB77017.1"/>
    <property type="molecule type" value="Genomic_DNA"/>
</dbReference>
<feature type="compositionally biased region" description="Low complexity" evidence="1">
    <location>
        <begin position="227"/>
        <end position="238"/>
    </location>
</feature>
<comment type="caution">
    <text evidence="3">The sequence shown here is derived from an EMBL/GenBank/DDBJ whole genome shotgun (WGS) entry which is preliminary data.</text>
</comment>
<evidence type="ECO:0000256" key="2">
    <source>
        <dbReference type="SAM" id="SignalP"/>
    </source>
</evidence>
<feature type="chain" id="PRO_5045619134" evidence="2">
    <location>
        <begin position="32"/>
        <end position="351"/>
    </location>
</feature>
<organism evidence="3 4">
    <name type="scientific">Rhizobium wuzhouense</name>
    <dbReference type="NCBI Taxonomy" id="1986026"/>
    <lineage>
        <taxon>Bacteria</taxon>
        <taxon>Pseudomonadati</taxon>
        <taxon>Pseudomonadota</taxon>
        <taxon>Alphaproteobacteria</taxon>
        <taxon>Hyphomicrobiales</taxon>
        <taxon>Rhizobiaceae</taxon>
        <taxon>Rhizobium/Agrobacterium group</taxon>
        <taxon>Rhizobium</taxon>
    </lineage>
</organism>
<protein>
    <submittedName>
        <fullName evidence="3">Uncharacterized protein</fullName>
    </submittedName>
</protein>
<keyword evidence="2" id="KW-0732">Signal</keyword>
<proteinExistence type="predicted"/>
<feature type="compositionally biased region" description="Gly residues" evidence="1">
    <location>
        <begin position="179"/>
        <end position="193"/>
    </location>
</feature>
<dbReference type="Proteomes" id="UP000247536">
    <property type="component" value="Unassembled WGS sequence"/>
</dbReference>
<gene>
    <name evidence="3" type="ORF">DMY87_01105</name>
</gene>